<dbReference type="Proteomes" id="UP000886998">
    <property type="component" value="Unassembled WGS sequence"/>
</dbReference>
<protein>
    <submittedName>
        <fullName evidence="1">Uncharacterized protein</fullName>
    </submittedName>
</protein>
<proteinExistence type="predicted"/>
<dbReference type="OrthoDB" id="10409551at2759"/>
<dbReference type="EMBL" id="BMAV01003098">
    <property type="protein sequence ID" value="GFY42479.1"/>
    <property type="molecule type" value="Genomic_DNA"/>
</dbReference>
<comment type="caution">
    <text evidence="1">The sequence shown here is derived from an EMBL/GenBank/DDBJ whole genome shotgun (WGS) entry which is preliminary data.</text>
</comment>
<reference evidence="1" key="1">
    <citation type="submission" date="2020-08" db="EMBL/GenBank/DDBJ databases">
        <title>Multicomponent nature underlies the extraordinary mechanical properties of spider dragline silk.</title>
        <authorList>
            <person name="Kono N."/>
            <person name="Nakamura H."/>
            <person name="Mori M."/>
            <person name="Yoshida Y."/>
            <person name="Ohtoshi R."/>
            <person name="Malay A.D."/>
            <person name="Moran D.A.P."/>
            <person name="Tomita M."/>
            <person name="Numata K."/>
            <person name="Arakawa K."/>
        </authorList>
    </citation>
    <scope>NUCLEOTIDE SEQUENCE</scope>
</reference>
<name>A0A8X6WXZ2_9ARAC</name>
<accession>A0A8X6WXZ2</accession>
<gene>
    <name evidence="1" type="ORF">TNIN_112351</name>
</gene>
<organism evidence="1 2">
    <name type="scientific">Trichonephila inaurata madagascariensis</name>
    <dbReference type="NCBI Taxonomy" id="2747483"/>
    <lineage>
        <taxon>Eukaryota</taxon>
        <taxon>Metazoa</taxon>
        <taxon>Ecdysozoa</taxon>
        <taxon>Arthropoda</taxon>
        <taxon>Chelicerata</taxon>
        <taxon>Arachnida</taxon>
        <taxon>Araneae</taxon>
        <taxon>Araneomorphae</taxon>
        <taxon>Entelegynae</taxon>
        <taxon>Araneoidea</taxon>
        <taxon>Nephilidae</taxon>
        <taxon>Trichonephila</taxon>
        <taxon>Trichonephila inaurata</taxon>
    </lineage>
</organism>
<keyword evidence="2" id="KW-1185">Reference proteome</keyword>
<dbReference type="SUPFAM" id="SSF47986">
    <property type="entry name" value="DEATH domain"/>
    <property type="match status" value="1"/>
</dbReference>
<sequence>MRIEKELYKYLDSDDNWKKLAELFGINIEFVELFDKDSSPAKTVINKIKEELPDGKMEEILKMAGLEEGLKILQRTHAF</sequence>
<dbReference type="AlphaFoldDB" id="A0A8X6WXZ2"/>
<dbReference type="Gene3D" id="1.10.533.10">
    <property type="entry name" value="Death Domain, Fas"/>
    <property type="match status" value="1"/>
</dbReference>
<evidence type="ECO:0000313" key="1">
    <source>
        <dbReference type="EMBL" id="GFY42479.1"/>
    </source>
</evidence>
<evidence type="ECO:0000313" key="2">
    <source>
        <dbReference type="Proteomes" id="UP000886998"/>
    </source>
</evidence>
<dbReference type="InterPro" id="IPR011029">
    <property type="entry name" value="DEATH-like_dom_sf"/>
</dbReference>